<dbReference type="Pfam" id="PF13966">
    <property type="entry name" value="zf-RVT"/>
    <property type="match status" value="1"/>
</dbReference>
<feature type="domain" description="Reverse transcriptase zinc-binding" evidence="1">
    <location>
        <begin position="3"/>
        <end position="70"/>
    </location>
</feature>
<dbReference type="AlphaFoldDB" id="A0A2N9GAT3"/>
<sequence>MVFPWKSIWGAKAPRRVAFFVWTTAWDKILTCENLRRQGIVMVGWCCMCRCNVETLAHLLLHCPVARELWSFVFREFGVDWVISGCVFDHLAGWRNWFGKHSLAVWNLVPSCVMWYLWREKNNRTFEDVKHSVGQLIEFCMSSLFDWSRAWGYTTSSSIGGFLESLSYPNML</sequence>
<organism evidence="2">
    <name type="scientific">Fagus sylvatica</name>
    <name type="common">Beechnut</name>
    <dbReference type="NCBI Taxonomy" id="28930"/>
    <lineage>
        <taxon>Eukaryota</taxon>
        <taxon>Viridiplantae</taxon>
        <taxon>Streptophyta</taxon>
        <taxon>Embryophyta</taxon>
        <taxon>Tracheophyta</taxon>
        <taxon>Spermatophyta</taxon>
        <taxon>Magnoliopsida</taxon>
        <taxon>eudicotyledons</taxon>
        <taxon>Gunneridae</taxon>
        <taxon>Pentapetalae</taxon>
        <taxon>rosids</taxon>
        <taxon>fabids</taxon>
        <taxon>Fagales</taxon>
        <taxon>Fagaceae</taxon>
        <taxon>Fagus</taxon>
    </lineage>
</organism>
<name>A0A2N9GAT3_FAGSY</name>
<evidence type="ECO:0000313" key="2">
    <source>
        <dbReference type="EMBL" id="SPC96479.1"/>
    </source>
</evidence>
<gene>
    <name evidence="2" type="ORF">FSB_LOCUS24361</name>
</gene>
<protein>
    <recommendedName>
        <fullName evidence="1">Reverse transcriptase zinc-binding domain-containing protein</fullName>
    </recommendedName>
</protein>
<accession>A0A2N9GAT3</accession>
<dbReference type="EMBL" id="OIVN01001669">
    <property type="protein sequence ID" value="SPC96479.1"/>
    <property type="molecule type" value="Genomic_DNA"/>
</dbReference>
<proteinExistence type="predicted"/>
<reference evidence="2" key="1">
    <citation type="submission" date="2018-02" db="EMBL/GenBank/DDBJ databases">
        <authorList>
            <person name="Cohen D.B."/>
            <person name="Kent A.D."/>
        </authorList>
    </citation>
    <scope>NUCLEOTIDE SEQUENCE</scope>
</reference>
<evidence type="ECO:0000259" key="1">
    <source>
        <dbReference type="Pfam" id="PF13966"/>
    </source>
</evidence>
<dbReference type="InterPro" id="IPR026960">
    <property type="entry name" value="RVT-Znf"/>
</dbReference>